<reference evidence="2" key="1">
    <citation type="submission" date="2022-11" db="EMBL/GenBank/DDBJ databases">
        <title>Minimal conservation of predation-associated metabolite biosynthetic gene clusters underscores biosynthetic potential of Myxococcota including descriptions for ten novel species: Archangium lansinium sp. nov., Myxococcus landrumus sp. nov., Nannocystis bai.</title>
        <authorList>
            <person name="Ahearne A."/>
            <person name="Stevens C."/>
            <person name="Dowd S."/>
        </authorList>
    </citation>
    <scope>NUCLEOTIDE SEQUENCE</scope>
    <source>
        <strain evidence="2">Fl3</strain>
    </source>
</reference>
<name>A0ABY7H742_9BACT</name>
<sequence>MSLALALFLATTPRIEPIAPASPFVEVPRRTEGVAWLAAGGLAGVAGLGFGLAGAHQLAALERCEACPPRLPATSLAAVALNTASLGLLTVGAGLHGRVRGARGRSRAAASPWISFGGLATASGLVLMASGLAWQFAEASRGSTTPWILLQVGLSSVVAGSSLLVYGLTYRKYAPDRELRLTVVPALARGHLGLALAARF</sequence>
<keyword evidence="1" id="KW-1133">Transmembrane helix</keyword>
<accession>A0ABY7H742</accession>
<gene>
    <name evidence="2" type="ORF">O0S08_02930</name>
</gene>
<dbReference type="EMBL" id="CP114040">
    <property type="protein sequence ID" value="WAS95091.1"/>
    <property type="molecule type" value="Genomic_DNA"/>
</dbReference>
<organism evidence="2 3">
    <name type="scientific">Nannocystis punicea</name>
    <dbReference type="NCBI Taxonomy" id="2995304"/>
    <lineage>
        <taxon>Bacteria</taxon>
        <taxon>Pseudomonadati</taxon>
        <taxon>Myxococcota</taxon>
        <taxon>Polyangia</taxon>
        <taxon>Nannocystales</taxon>
        <taxon>Nannocystaceae</taxon>
        <taxon>Nannocystis</taxon>
    </lineage>
</organism>
<evidence type="ECO:0000313" key="2">
    <source>
        <dbReference type="EMBL" id="WAS95091.1"/>
    </source>
</evidence>
<keyword evidence="1" id="KW-0812">Transmembrane</keyword>
<evidence type="ECO:0000256" key="1">
    <source>
        <dbReference type="SAM" id="Phobius"/>
    </source>
</evidence>
<proteinExistence type="predicted"/>
<feature type="transmembrane region" description="Helical" evidence="1">
    <location>
        <begin position="113"/>
        <end position="136"/>
    </location>
</feature>
<keyword evidence="1" id="KW-0472">Membrane</keyword>
<protein>
    <submittedName>
        <fullName evidence="2">Uncharacterized protein</fullName>
    </submittedName>
</protein>
<dbReference type="RefSeq" id="WP_269037423.1">
    <property type="nucleotide sequence ID" value="NZ_CP114040.1"/>
</dbReference>
<feature type="transmembrane region" description="Helical" evidence="1">
    <location>
        <begin position="148"/>
        <end position="170"/>
    </location>
</feature>
<keyword evidence="3" id="KW-1185">Reference proteome</keyword>
<feature type="transmembrane region" description="Helical" evidence="1">
    <location>
        <begin position="33"/>
        <end position="53"/>
    </location>
</feature>
<evidence type="ECO:0000313" key="3">
    <source>
        <dbReference type="Proteomes" id="UP001164459"/>
    </source>
</evidence>
<dbReference type="Proteomes" id="UP001164459">
    <property type="component" value="Chromosome"/>
</dbReference>